<dbReference type="RefSeq" id="WP_086086092.1">
    <property type="nucleotide sequence ID" value="NZ_CP021112.1"/>
</dbReference>
<proteinExistence type="predicted"/>
<name>A0A1W6ZKB6_9HYPH</name>
<dbReference type="GO" id="GO:0003700">
    <property type="term" value="F:DNA-binding transcription factor activity"/>
    <property type="evidence" value="ECO:0007669"/>
    <property type="project" value="TreeGrafter"/>
</dbReference>
<evidence type="ECO:0000256" key="1">
    <source>
        <dbReference type="ARBA" id="ARBA00023015"/>
    </source>
</evidence>
<dbReference type="PROSITE" id="PS50977">
    <property type="entry name" value="HTH_TETR_2"/>
    <property type="match status" value="1"/>
</dbReference>
<dbReference type="PANTHER" id="PTHR30055:SF151">
    <property type="entry name" value="TRANSCRIPTIONAL REGULATORY PROTEIN"/>
    <property type="match status" value="1"/>
</dbReference>
<evidence type="ECO:0000256" key="3">
    <source>
        <dbReference type="ARBA" id="ARBA00023163"/>
    </source>
</evidence>
<dbReference type="GO" id="GO:0000976">
    <property type="term" value="F:transcription cis-regulatory region binding"/>
    <property type="evidence" value="ECO:0007669"/>
    <property type="project" value="TreeGrafter"/>
</dbReference>
<reference evidence="4 5" key="1">
    <citation type="submission" date="2017-05" db="EMBL/GenBank/DDBJ databases">
        <title>Full genome sequence of Pseudorhodoplanes sinuspersici.</title>
        <authorList>
            <person name="Dastgheib S.M.M."/>
            <person name="Shavandi M."/>
            <person name="Tirandaz H."/>
        </authorList>
    </citation>
    <scope>NUCLEOTIDE SEQUENCE [LARGE SCALE GENOMIC DNA]</scope>
    <source>
        <strain evidence="4 5">RIPI110</strain>
    </source>
</reference>
<dbReference type="Proteomes" id="UP000194137">
    <property type="component" value="Chromosome"/>
</dbReference>
<dbReference type="OrthoDB" id="9802802at2"/>
<dbReference type="InterPro" id="IPR050109">
    <property type="entry name" value="HTH-type_TetR-like_transc_reg"/>
</dbReference>
<dbReference type="PRINTS" id="PR00455">
    <property type="entry name" value="HTHTETR"/>
</dbReference>
<dbReference type="SUPFAM" id="SSF46689">
    <property type="entry name" value="Homeodomain-like"/>
    <property type="match status" value="1"/>
</dbReference>
<dbReference type="SUPFAM" id="SSF48498">
    <property type="entry name" value="Tetracyclin repressor-like, C-terminal domain"/>
    <property type="match status" value="1"/>
</dbReference>
<dbReference type="KEGG" id="psin:CAK95_00770"/>
<dbReference type="Pfam" id="PF17935">
    <property type="entry name" value="TetR_C_27"/>
    <property type="match status" value="1"/>
</dbReference>
<dbReference type="Gene3D" id="1.10.357.10">
    <property type="entry name" value="Tetracycline Repressor, domain 2"/>
    <property type="match status" value="1"/>
</dbReference>
<dbReference type="InterPro" id="IPR036271">
    <property type="entry name" value="Tet_transcr_reg_TetR-rel_C_sf"/>
</dbReference>
<dbReference type="InterPro" id="IPR001647">
    <property type="entry name" value="HTH_TetR"/>
</dbReference>
<dbReference type="Pfam" id="PF00440">
    <property type="entry name" value="TetR_N"/>
    <property type="match status" value="1"/>
</dbReference>
<protein>
    <submittedName>
        <fullName evidence="4">Uncharacterized protein</fullName>
    </submittedName>
</protein>
<dbReference type="EMBL" id="CP021112">
    <property type="protein sequence ID" value="ARP97772.1"/>
    <property type="molecule type" value="Genomic_DNA"/>
</dbReference>
<dbReference type="PANTHER" id="PTHR30055">
    <property type="entry name" value="HTH-TYPE TRANSCRIPTIONAL REGULATOR RUTR"/>
    <property type="match status" value="1"/>
</dbReference>
<keyword evidence="2" id="KW-0238">DNA-binding</keyword>
<keyword evidence="1" id="KW-0805">Transcription regulation</keyword>
<organism evidence="4 5">
    <name type="scientific">Pseudorhodoplanes sinuspersici</name>
    <dbReference type="NCBI Taxonomy" id="1235591"/>
    <lineage>
        <taxon>Bacteria</taxon>
        <taxon>Pseudomonadati</taxon>
        <taxon>Pseudomonadota</taxon>
        <taxon>Alphaproteobacteria</taxon>
        <taxon>Hyphomicrobiales</taxon>
        <taxon>Pseudorhodoplanes</taxon>
    </lineage>
</organism>
<keyword evidence="3" id="KW-0804">Transcription</keyword>
<dbReference type="InterPro" id="IPR009057">
    <property type="entry name" value="Homeodomain-like_sf"/>
</dbReference>
<evidence type="ECO:0000313" key="5">
    <source>
        <dbReference type="Proteomes" id="UP000194137"/>
    </source>
</evidence>
<dbReference type="STRING" id="1235591.CAK95_00770"/>
<evidence type="ECO:0000313" key="4">
    <source>
        <dbReference type="EMBL" id="ARP97772.1"/>
    </source>
</evidence>
<sequence length="202" mass="22832">MNTQVKTKPDDTRARIIETAFALFRRLGYAKTAVADIASELGMSPANIYRFFPSKIAIVQAICQRCLSEVEERMWAVARGRGPASEKLPRLVLEILAYHKENLLEEQRVHDIVLVAIEENWDAIMAHKEIYRTAIELILRDGIESGELEPVDPRETSLIIARALIPFCHPMMVAQGLRDSQDLEAEAPAVARFLLRAITPRK</sequence>
<gene>
    <name evidence="4" type="ORF">CAK95_00770</name>
</gene>
<dbReference type="AlphaFoldDB" id="A0A1W6ZKB6"/>
<dbReference type="InterPro" id="IPR041478">
    <property type="entry name" value="TetR_C_27"/>
</dbReference>
<accession>A0A1W6ZKB6</accession>
<keyword evidence="5" id="KW-1185">Reference proteome</keyword>
<evidence type="ECO:0000256" key="2">
    <source>
        <dbReference type="ARBA" id="ARBA00023125"/>
    </source>
</evidence>